<organism evidence="15">
    <name type="scientific">Selaginella moellendorffii</name>
    <name type="common">Spikemoss</name>
    <dbReference type="NCBI Taxonomy" id="88036"/>
    <lineage>
        <taxon>Eukaryota</taxon>
        <taxon>Viridiplantae</taxon>
        <taxon>Streptophyta</taxon>
        <taxon>Embryophyta</taxon>
        <taxon>Tracheophyta</taxon>
        <taxon>Lycopodiopsida</taxon>
        <taxon>Selaginellales</taxon>
        <taxon>Selaginellaceae</taxon>
        <taxon>Selaginella</taxon>
    </lineage>
</organism>
<evidence type="ECO:0000256" key="5">
    <source>
        <dbReference type="ARBA" id="ARBA00013229"/>
    </source>
</evidence>
<dbReference type="Proteomes" id="UP000001514">
    <property type="component" value="Unassembled WGS sequence"/>
</dbReference>
<proteinExistence type="inferred from homology"/>
<dbReference type="PROSITE" id="PS00503">
    <property type="entry name" value="PECTINESTERASE_2"/>
    <property type="match status" value="1"/>
</dbReference>
<evidence type="ECO:0000313" key="14">
    <source>
        <dbReference type="EMBL" id="EFJ37475.1"/>
    </source>
</evidence>
<comment type="subcellular location">
    <subcellularLocation>
        <location evidence="1">Cell envelope</location>
    </subcellularLocation>
    <subcellularLocation>
        <location evidence="2">Secreted</location>
    </subcellularLocation>
</comment>
<dbReference type="PANTHER" id="PTHR31321">
    <property type="entry name" value="ACYL-COA THIOESTER HYDROLASE YBHC-RELATED"/>
    <property type="match status" value="1"/>
</dbReference>
<dbReference type="KEGG" id="smo:SELMODRAFT_165098"/>
<keyword evidence="6" id="KW-0964">Secreted</keyword>
<evidence type="ECO:0000256" key="2">
    <source>
        <dbReference type="ARBA" id="ARBA00004613"/>
    </source>
</evidence>
<dbReference type="InterPro" id="IPR033131">
    <property type="entry name" value="Pectinesterase_Asp_AS"/>
</dbReference>
<dbReference type="eggNOG" id="ENOG502QUGG">
    <property type="taxonomic scope" value="Eukaryota"/>
</dbReference>
<dbReference type="AlphaFoldDB" id="D8QSP9"/>
<dbReference type="Gene3D" id="2.160.20.10">
    <property type="entry name" value="Single-stranded right-handed beta-helix, Pectin lyase-like"/>
    <property type="match status" value="1"/>
</dbReference>
<keyword evidence="7" id="KW-0732">Signal</keyword>
<feature type="domain" description="Pectinesterase catalytic" evidence="13">
    <location>
        <begin position="61"/>
        <end position="352"/>
    </location>
</feature>
<evidence type="ECO:0000256" key="8">
    <source>
        <dbReference type="ARBA" id="ARBA00022801"/>
    </source>
</evidence>
<name>D8QSP9_SELML</name>
<dbReference type="EC" id="3.1.1.11" evidence="5 12"/>
<dbReference type="OMA" id="IAGWDDW"/>
<evidence type="ECO:0000256" key="7">
    <source>
        <dbReference type="ARBA" id="ARBA00022729"/>
    </source>
</evidence>
<evidence type="ECO:0000313" key="15">
    <source>
        <dbReference type="Proteomes" id="UP000001514"/>
    </source>
</evidence>
<reference evidence="14 15" key="1">
    <citation type="journal article" date="2011" name="Science">
        <title>The Selaginella genome identifies genetic changes associated with the evolution of vascular plants.</title>
        <authorList>
            <person name="Banks J.A."/>
            <person name="Nishiyama T."/>
            <person name="Hasebe M."/>
            <person name="Bowman J.L."/>
            <person name="Gribskov M."/>
            <person name="dePamphilis C."/>
            <person name="Albert V.A."/>
            <person name="Aono N."/>
            <person name="Aoyama T."/>
            <person name="Ambrose B.A."/>
            <person name="Ashton N.W."/>
            <person name="Axtell M.J."/>
            <person name="Barker E."/>
            <person name="Barker M.S."/>
            <person name="Bennetzen J.L."/>
            <person name="Bonawitz N.D."/>
            <person name="Chapple C."/>
            <person name="Cheng C."/>
            <person name="Correa L.G."/>
            <person name="Dacre M."/>
            <person name="DeBarry J."/>
            <person name="Dreyer I."/>
            <person name="Elias M."/>
            <person name="Engstrom E.M."/>
            <person name="Estelle M."/>
            <person name="Feng L."/>
            <person name="Finet C."/>
            <person name="Floyd S.K."/>
            <person name="Frommer W.B."/>
            <person name="Fujita T."/>
            <person name="Gramzow L."/>
            <person name="Gutensohn M."/>
            <person name="Harholt J."/>
            <person name="Hattori M."/>
            <person name="Heyl A."/>
            <person name="Hirai T."/>
            <person name="Hiwatashi Y."/>
            <person name="Ishikawa M."/>
            <person name="Iwata M."/>
            <person name="Karol K.G."/>
            <person name="Koehler B."/>
            <person name="Kolukisaoglu U."/>
            <person name="Kubo M."/>
            <person name="Kurata T."/>
            <person name="Lalonde S."/>
            <person name="Li K."/>
            <person name="Li Y."/>
            <person name="Litt A."/>
            <person name="Lyons E."/>
            <person name="Manning G."/>
            <person name="Maruyama T."/>
            <person name="Michael T.P."/>
            <person name="Mikami K."/>
            <person name="Miyazaki S."/>
            <person name="Morinaga S."/>
            <person name="Murata T."/>
            <person name="Mueller-Roeber B."/>
            <person name="Nelson D.R."/>
            <person name="Obara M."/>
            <person name="Oguri Y."/>
            <person name="Olmstead R.G."/>
            <person name="Onodera N."/>
            <person name="Petersen B.L."/>
            <person name="Pils B."/>
            <person name="Prigge M."/>
            <person name="Rensing S.A."/>
            <person name="Riano-Pachon D.M."/>
            <person name="Roberts A.W."/>
            <person name="Sato Y."/>
            <person name="Scheller H.V."/>
            <person name="Schulz B."/>
            <person name="Schulz C."/>
            <person name="Shakirov E.V."/>
            <person name="Shibagaki N."/>
            <person name="Shinohara N."/>
            <person name="Shippen D.E."/>
            <person name="Soerensen I."/>
            <person name="Sotooka R."/>
            <person name="Sugimoto N."/>
            <person name="Sugita M."/>
            <person name="Sumikawa N."/>
            <person name="Tanurdzic M."/>
            <person name="Theissen G."/>
            <person name="Ulvskov P."/>
            <person name="Wakazuki S."/>
            <person name="Weng J.K."/>
            <person name="Willats W.W."/>
            <person name="Wipf D."/>
            <person name="Wolf P.G."/>
            <person name="Yang L."/>
            <person name="Zimmer A.D."/>
            <person name="Zhu Q."/>
            <person name="Mitros T."/>
            <person name="Hellsten U."/>
            <person name="Loque D."/>
            <person name="Otillar R."/>
            <person name="Salamov A."/>
            <person name="Schmutz J."/>
            <person name="Shapiro H."/>
            <person name="Lindquist E."/>
            <person name="Lucas S."/>
            <person name="Rokhsar D."/>
            <person name="Grigoriev I.V."/>
        </authorList>
    </citation>
    <scope>NUCLEOTIDE SEQUENCE [LARGE SCALE GENOMIC DNA]</scope>
</reference>
<accession>D8QSP9</accession>
<keyword evidence="9 12" id="KW-0063">Aspartyl esterase</keyword>
<evidence type="ECO:0000256" key="10">
    <source>
        <dbReference type="ARBA" id="ARBA00047928"/>
    </source>
</evidence>
<dbReference type="Gramene" id="EFJ37475">
    <property type="protein sequence ID" value="EFJ37475"/>
    <property type="gene ID" value="SELMODRAFT_165098"/>
</dbReference>
<comment type="catalytic activity">
    <reaction evidence="10 12">
        <text>[(1-&gt;4)-alpha-D-galacturonosyl methyl ester](n) + n H2O = [(1-&gt;4)-alpha-D-galacturonosyl](n) + n methanol + n H(+)</text>
        <dbReference type="Rhea" id="RHEA:22380"/>
        <dbReference type="Rhea" id="RHEA-COMP:14570"/>
        <dbReference type="Rhea" id="RHEA-COMP:14573"/>
        <dbReference type="ChEBI" id="CHEBI:15377"/>
        <dbReference type="ChEBI" id="CHEBI:15378"/>
        <dbReference type="ChEBI" id="CHEBI:17790"/>
        <dbReference type="ChEBI" id="CHEBI:140522"/>
        <dbReference type="ChEBI" id="CHEBI:140523"/>
        <dbReference type="EC" id="3.1.1.11"/>
    </reaction>
</comment>
<dbReference type="InterPro" id="IPR000070">
    <property type="entry name" value="Pectinesterase_cat"/>
</dbReference>
<gene>
    <name evidence="14" type="ORF">SELMODRAFT_165098</name>
</gene>
<dbReference type="FunCoup" id="D8QSP9">
    <property type="interactions" value="23"/>
</dbReference>
<evidence type="ECO:0000256" key="3">
    <source>
        <dbReference type="ARBA" id="ARBA00005184"/>
    </source>
</evidence>
<keyword evidence="8 12" id="KW-0378">Hydrolase</keyword>
<dbReference type="GO" id="GO:0045490">
    <property type="term" value="P:pectin catabolic process"/>
    <property type="evidence" value="ECO:0000318"/>
    <property type="project" value="GO_Central"/>
</dbReference>
<dbReference type="FunFam" id="2.160.20.10:FF:000008">
    <property type="entry name" value="Pectinesterase"/>
    <property type="match status" value="1"/>
</dbReference>
<dbReference type="GO" id="GO:0005576">
    <property type="term" value="C:extracellular region"/>
    <property type="evidence" value="ECO:0007669"/>
    <property type="project" value="UniProtKB-SubCell"/>
</dbReference>
<dbReference type="HOGENOM" id="CLU_012243_3_3_1"/>
<dbReference type="UniPathway" id="UPA00545">
    <property type="reaction ID" value="UER00823"/>
</dbReference>
<dbReference type="GO" id="GO:0042545">
    <property type="term" value="P:cell wall modification"/>
    <property type="evidence" value="ECO:0007669"/>
    <property type="project" value="UniProtKB-UniRule"/>
</dbReference>
<comment type="similarity">
    <text evidence="4">Belongs to the pectinesterase family.</text>
</comment>
<evidence type="ECO:0000256" key="11">
    <source>
        <dbReference type="PROSITE-ProRule" id="PRU10040"/>
    </source>
</evidence>
<evidence type="ECO:0000259" key="13">
    <source>
        <dbReference type="Pfam" id="PF01095"/>
    </source>
</evidence>
<protein>
    <recommendedName>
        <fullName evidence="5 12">Pectinesterase</fullName>
        <ecNumber evidence="5 12">3.1.1.11</ecNumber>
    </recommendedName>
</protein>
<evidence type="ECO:0000256" key="1">
    <source>
        <dbReference type="ARBA" id="ARBA00004196"/>
    </source>
</evidence>
<evidence type="ECO:0000256" key="6">
    <source>
        <dbReference type="ARBA" id="ARBA00022525"/>
    </source>
</evidence>
<evidence type="ECO:0000256" key="9">
    <source>
        <dbReference type="ARBA" id="ARBA00023085"/>
    </source>
</evidence>
<evidence type="ECO:0000256" key="12">
    <source>
        <dbReference type="RuleBase" id="RU000589"/>
    </source>
</evidence>
<keyword evidence="15" id="KW-1185">Reference proteome</keyword>
<comment type="pathway">
    <text evidence="3 12">Glycan metabolism; pectin degradation; 2-dehydro-3-deoxy-D-gluconate from pectin: step 1/5.</text>
</comment>
<dbReference type="GO" id="GO:0030599">
    <property type="term" value="F:pectinesterase activity"/>
    <property type="evidence" value="ECO:0000318"/>
    <property type="project" value="GO_Central"/>
</dbReference>
<dbReference type="SUPFAM" id="SSF51126">
    <property type="entry name" value="Pectin lyase-like"/>
    <property type="match status" value="1"/>
</dbReference>
<dbReference type="OrthoDB" id="2019149at2759"/>
<evidence type="ECO:0000256" key="4">
    <source>
        <dbReference type="ARBA" id="ARBA00008891"/>
    </source>
</evidence>
<dbReference type="InterPro" id="IPR012334">
    <property type="entry name" value="Pectin_lyas_fold"/>
</dbReference>
<dbReference type="Pfam" id="PF01095">
    <property type="entry name" value="Pectinesterase"/>
    <property type="match status" value="1"/>
</dbReference>
<dbReference type="InParanoid" id="D8QSP9"/>
<dbReference type="PANTHER" id="PTHR31321:SF19">
    <property type="entry name" value="PECTINESTERASE 68-RELATED"/>
    <property type="match status" value="1"/>
</dbReference>
<sequence length="359" mass="39016">MAARDSSSFLAALFLLSRGSRRASILVLSTLILSHPRGAAATRNLLQSFSTEGHLAARILVVDQSGNGDFVTVQDAVNAIPDGNDQRVTIRIGPGIYWEKVVVPATKPFLTFQGAGIDRSLIVWNSTASDLGPDGQPLTAYRTASVTIVGANFIARDISFQNTAPPPPPGVNGRQAAAFRISGDMAAFYNCGFYGAQDTLCDDVGRHYFKGCFIQGSIDFIFGNGRSLYEQCELHSIADSYGSVAAQDRQSQTENTGFSFVNCKVTGTGILYLGRAMGPYSRIVYSNSYFDNIIDVRGWDDWDHDASRDRTVSFGQYKCYGPGATSSLRVPWARELSDMEVTPFLSLSFVDGTQWLPST</sequence>
<dbReference type="InterPro" id="IPR011050">
    <property type="entry name" value="Pectin_lyase_fold/virulence"/>
</dbReference>
<dbReference type="STRING" id="88036.D8QSP9"/>
<dbReference type="EMBL" id="GL377566">
    <property type="protein sequence ID" value="EFJ37475.1"/>
    <property type="molecule type" value="Genomic_DNA"/>
</dbReference>
<feature type="active site" evidence="11">
    <location>
        <position position="219"/>
    </location>
</feature>